<evidence type="ECO:0000313" key="2">
    <source>
        <dbReference type="Proteomes" id="UP000517916"/>
    </source>
</evidence>
<dbReference type="Proteomes" id="UP000517916">
    <property type="component" value="Unassembled WGS sequence"/>
</dbReference>
<name>A0ABR6BNL2_9PSEU</name>
<dbReference type="InterPro" id="IPR012349">
    <property type="entry name" value="Split_barrel_FMN-bd"/>
</dbReference>
<comment type="caution">
    <text evidence="1">The sequence shown here is derived from an EMBL/GenBank/DDBJ whole genome shotgun (WGS) entry which is preliminary data.</text>
</comment>
<accession>A0ABR6BNL2</accession>
<organism evidence="1 2">
    <name type="scientific">Kutzneria viridogrisea</name>
    <dbReference type="NCBI Taxonomy" id="47990"/>
    <lineage>
        <taxon>Bacteria</taxon>
        <taxon>Bacillati</taxon>
        <taxon>Actinomycetota</taxon>
        <taxon>Actinomycetes</taxon>
        <taxon>Pseudonocardiales</taxon>
        <taxon>Pseudonocardiaceae</taxon>
        <taxon>Kutzneria</taxon>
    </lineage>
</organism>
<dbReference type="EMBL" id="JACJID010000004">
    <property type="protein sequence ID" value="MBA8928475.1"/>
    <property type="molecule type" value="Genomic_DNA"/>
</dbReference>
<dbReference type="RefSeq" id="WP_182838913.1">
    <property type="nucleotide sequence ID" value="NZ_BAAABQ010000073.1"/>
</dbReference>
<protein>
    <recommendedName>
        <fullName evidence="3">Nitroreductase family deazaflavin-dependent oxidoreductase</fullName>
    </recommendedName>
</protein>
<dbReference type="Gene3D" id="2.30.110.10">
    <property type="entry name" value="Electron Transport, Fmn-binding Protein, Chain A"/>
    <property type="match status" value="1"/>
</dbReference>
<evidence type="ECO:0008006" key="3">
    <source>
        <dbReference type="Google" id="ProtNLM"/>
    </source>
</evidence>
<keyword evidence="2" id="KW-1185">Reference proteome</keyword>
<proteinExistence type="predicted"/>
<gene>
    <name evidence="1" type="ORF">BC739_005692</name>
</gene>
<sequence>MTRPDPSVLARMSPQEINTMMMAKIRGEDLAPYTEGTYVLRVLSVPGRVTGEPRPFPLAITQLDGARYLCAPVRTRDWVRNLLAAGGCTVEGEGEYRTELAGAQEGARVIATYLAKLGRESAHWPFPSGSPVEVIAQHADTTAVLRMEPR</sequence>
<evidence type="ECO:0000313" key="1">
    <source>
        <dbReference type="EMBL" id="MBA8928475.1"/>
    </source>
</evidence>
<reference evidence="1 2" key="1">
    <citation type="submission" date="2020-08" db="EMBL/GenBank/DDBJ databases">
        <title>Genomic Encyclopedia of Archaeal and Bacterial Type Strains, Phase II (KMG-II): from individual species to whole genera.</title>
        <authorList>
            <person name="Goeker M."/>
        </authorList>
    </citation>
    <scope>NUCLEOTIDE SEQUENCE [LARGE SCALE GENOMIC DNA]</scope>
    <source>
        <strain evidence="1 2">DSM 43850</strain>
    </source>
</reference>